<feature type="domain" description="RCC1-like" evidence="5">
    <location>
        <begin position="109"/>
        <end position="526"/>
    </location>
</feature>
<reference evidence="6 7" key="1">
    <citation type="journal article" date="2015" name="Genome Announc.">
        <title>Draft Genome Sequence and Gene Annotation of the Entomopathogenic Fungus Verticillium hemipterigenum.</title>
        <authorList>
            <person name="Horn F."/>
            <person name="Habel A."/>
            <person name="Scharf D.H."/>
            <person name="Dworschak J."/>
            <person name="Brakhage A.A."/>
            <person name="Guthke R."/>
            <person name="Hertweck C."/>
            <person name="Linde J."/>
        </authorList>
    </citation>
    <scope>NUCLEOTIDE SEQUENCE [LARGE SCALE GENOMIC DNA]</scope>
</reference>
<dbReference type="STRING" id="1531966.A0A0A1SXH7"/>
<dbReference type="GO" id="GO:0005085">
    <property type="term" value="F:guanyl-nucleotide exchange factor activity"/>
    <property type="evidence" value="ECO:0007669"/>
    <property type="project" value="TreeGrafter"/>
</dbReference>
<dbReference type="Pfam" id="PF25390">
    <property type="entry name" value="WD40_RLD"/>
    <property type="match status" value="1"/>
</dbReference>
<accession>A0A0A1SXH7</accession>
<dbReference type="InterPro" id="IPR009091">
    <property type="entry name" value="RCC1/BLIP-II"/>
</dbReference>
<evidence type="ECO:0000256" key="4">
    <source>
        <dbReference type="SAM" id="MobiDB-lite"/>
    </source>
</evidence>
<dbReference type="OrthoDB" id="61110at2759"/>
<organism evidence="6 7">
    <name type="scientific">[Torrubiella] hemipterigena</name>
    <dbReference type="NCBI Taxonomy" id="1531966"/>
    <lineage>
        <taxon>Eukaryota</taxon>
        <taxon>Fungi</taxon>
        <taxon>Dikarya</taxon>
        <taxon>Ascomycota</taxon>
        <taxon>Pezizomycotina</taxon>
        <taxon>Sordariomycetes</taxon>
        <taxon>Hypocreomycetidae</taxon>
        <taxon>Hypocreales</taxon>
        <taxon>Clavicipitaceae</taxon>
        <taxon>Clavicipitaceae incertae sedis</taxon>
        <taxon>'Torrubiella' clade</taxon>
    </lineage>
</organism>
<feature type="repeat" description="RCC1" evidence="3">
    <location>
        <begin position="240"/>
        <end position="297"/>
    </location>
</feature>
<keyword evidence="2" id="KW-0677">Repeat</keyword>
<feature type="repeat" description="RCC1" evidence="3">
    <location>
        <begin position="107"/>
        <end position="164"/>
    </location>
</feature>
<dbReference type="Gene3D" id="2.130.10.30">
    <property type="entry name" value="Regulator of chromosome condensation 1/beta-lactamase-inhibitor protein II"/>
    <property type="match status" value="1"/>
</dbReference>
<dbReference type="PROSITE" id="PS50012">
    <property type="entry name" value="RCC1_3"/>
    <property type="match status" value="7"/>
</dbReference>
<evidence type="ECO:0000256" key="1">
    <source>
        <dbReference type="ARBA" id="ARBA00022658"/>
    </source>
</evidence>
<dbReference type="InterPro" id="IPR000408">
    <property type="entry name" value="Reg_chr_condens"/>
</dbReference>
<dbReference type="Proteomes" id="UP000039046">
    <property type="component" value="Unassembled WGS sequence"/>
</dbReference>
<dbReference type="AlphaFoldDB" id="A0A0A1SXH7"/>
<dbReference type="SUPFAM" id="SSF50985">
    <property type="entry name" value="RCC1/BLIP-II"/>
    <property type="match status" value="1"/>
</dbReference>
<dbReference type="GO" id="GO:0005737">
    <property type="term" value="C:cytoplasm"/>
    <property type="evidence" value="ECO:0007669"/>
    <property type="project" value="TreeGrafter"/>
</dbReference>
<feature type="region of interest" description="Disordered" evidence="4">
    <location>
        <begin position="1"/>
        <end position="39"/>
    </location>
</feature>
<feature type="compositionally biased region" description="Basic residues" evidence="4">
    <location>
        <begin position="30"/>
        <end position="39"/>
    </location>
</feature>
<feature type="repeat" description="RCC1" evidence="3">
    <location>
        <begin position="298"/>
        <end position="351"/>
    </location>
</feature>
<protein>
    <recommendedName>
        <fullName evidence="5">RCC1-like domain-containing protein</fullName>
    </recommendedName>
</protein>
<keyword evidence="1" id="KW-0344">Guanine-nucleotide releasing factor</keyword>
<feature type="compositionally biased region" description="Acidic residues" evidence="4">
    <location>
        <begin position="192"/>
        <end position="201"/>
    </location>
</feature>
<gene>
    <name evidence="6" type="ORF">VHEMI03068</name>
</gene>
<evidence type="ECO:0000259" key="5">
    <source>
        <dbReference type="Pfam" id="PF25390"/>
    </source>
</evidence>
<evidence type="ECO:0000256" key="2">
    <source>
        <dbReference type="ARBA" id="ARBA00022737"/>
    </source>
</evidence>
<name>A0A0A1SXH7_9HYPO</name>
<dbReference type="HOGENOM" id="CLU_005210_4_0_1"/>
<evidence type="ECO:0000313" key="7">
    <source>
        <dbReference type="Proteomes" id="UP000039046"/>
    </source>
</evidence>
<dbReference type="InterPro" id="IPR051553">
    <property type="entry name" value="Ran_GTPase-activating"/>
</dbReference>
<evidence type="ECO:0000313" key="6">
    <source>
        <dbReference type="EMBL" id="CEJ83036.1"/>
    </source>
</evidence>
<dbReference type="EMBL" id="CDHN01000001">
    <property type="protein sequence ID" value="CEJ83036.1"/>
    <property type="molecule type" value="Genomic_DNA"/>
</dbReference>
<dbReference type="PANTHER" id="PTHR45982">
    <property type="entry name" value="REGULATOR OF CHROMOSOME CONDENSATION"/>
    <property type="match status" value="1"/>
</dbReference>
<feature type="repeat" description="RCC1" evidence="3">
    <location>
        <begin position="409"/>
        <end position="476"/>
    </location>
</feature>
<dbReference type="PROSITE" id="PS00625">
    <property type="entry name" value="RCC1_1"/>
    <property type="match status" value="1"/>
</dbReference>
<dbReference type="PANTHER" id="PTHR45982:SF1">
    <property type="entry name" value="REGULATOR OF CHROMOSOME CONDENSATION"/>
    <property type="match status" value="1"/>
</dbReference>
<feature type="region of interest" description="Disordered" evidence="4">
    <location>
        <begin position="77"/>
        <end position="102"/>
    </location>
</feature>
<keyword evidence="7" id="KW-1185">Reference proteome</keyword>
<dbReference type="PRINTS" id="PR00633">
    <property type="entry name" value="RCCNDNSATION"/>
</dbReference>
<dbReference type="PROSITE" id="PS00626">
    <property type="entry name" value="RCC1_2"/>
    <property type="match status" value="3"/>
</dbReference>
<dbReference type="InterPro" id="IPR058923">
    <property type="entry name" value="RCC1-like_dom"/>
</dbReference>
<sequence>MATTTTGSRKRKAPIAEQPRQSKPGPELRPHKKARRRSTRLARIAHGIAAAPAPTAALPVVPEIAIVPEAPIVPETPAEQEKPAVQETPVVPDTTPLNAVPNPRETLSVFVFGDGEMGGLGLGTKVTEAKRPKLNPFLDPTKDIAFHAVRIACGGMHNVVLTNDNKIVTWGVNDCHALGRSTDWDGGLRDADAEDSDEEGDLNPLESTPMAVDSVHFAPGTKFVSVAAGDNCTLALTDDGQVYAWGTFRDPDGKEAFGYAEDGSKIIKQPIPVPVAGLQNITQIACGENHALALDNTGTIWGWGTGGQNQFLSVGNASIQDTLRPLIVRPCENKVKYIASGPNHCFAIDDSDKVWGWGLNNFGQAGHAESAGGDEAFRPEATRIDGLCGRNVIQLAGGGSHSVAITAAGECFVWGRMDGGQLGIEFTPEQLADETFFRRDERGKPRICLAPTAIPGLGKVIQVGCGTDHTIFINDEGKAYSTGFGTQNQLGLGQDEDVFVATQIKGKAVNDEKFVWAGAGGQFSAIASTRAEATA</sequence>
<feature type="repeat" description="RCC1" evidence="3">
    <location>
        <begin position="477"/>
        <end position="530"/>
    </location>
</feature>
<feature type="repeat" description="RCC1" evidence="3">
    <location>
        <begin position="352"/>
        <end position="408"/>
    </location>
</feature>
<proteinExistence type="predicted"/>
<feature type="repeat" description="RCC1" evidence="3">
    <location>
        <begin position="165"/>
        <end position="239"/>
    </location>
</feature>
<feature type="region of interest" description="Disordered" evidence="4">
    <location>
        <begin position="183"/>
        <end position="203"/>
    </location>
</feature>
<evidence type="ECO:0000256" key="3">
    <source>
        <dbReference type="PROSITE-ProRule" id="PRU00235"/>
    </source>
</evidence>